<dbReference type="InterPro" id="IPR011250">
    <property type="entry name" value="OMP/PagP_B-barrel"/>
</dbReference>
<proteinExistence type="predicted"/>
<dbReference type="InterPro" id="IPR025665">
    <property type="entry name" value="Beta-barrel_OMP_2"/>
</dbReference>
<evidence type="ECO:0000313" key="2">
    <source>
        <dbReference type="EMBL" id="TDP61749.1"/>
    </source>
</evidence>
<gene>
    <name evidence="2" type="ORF">BC748_0165</name>
</gene>
<dbReference type="Proteomes" id="UP000295260">
    <property type="component" value="Unassembled WGS sequence"/>
</dbReference>
<sequence length="208" mass="23234">MRILKTICLRETIKSFTIRYIFVSILKLKSMKKVIVLFILLLSANSLHAQMLKFGVKAGANFANLEGDNVEGSIYTSFHFGAVAEISLLENLSLQPELLYSSQGTKVDEAGIKDINYNYITVPVLAKFYLTSKKLSLEAGPQFSFLVNENVEEQFEGESFDFAAAAGLGYNITENFFVQARYVMGLTEANKDAEVTNRVIQFSVGYTF</sequence>
<organism evidence="2 3">
    <name type="scientific">Flavobacterium dankookense</name>
    <dbReference type="NCBI Taxonomy" id="706186"/>
    <lineage>
        <taxon>Bacteria</taxon>
        <taxon>Pseudomonadati</taxon>
        <taxon>Bacteroidota</taxon>
        <taxon>Flavobacteriia</taxon>
        <taxon>Flavobacteriales</taxon>
        <taxon>Flavobacteriaceae</taxon>
        <taxon>Flavobacterium</taxon>
    </lineage>
</organism>
<dbReference type="AlphaFoldDB" id="A0A4R6QH34"/>
<accession>A0A4R6QH34</accession>
<keyword evidence="3" id="KW-1185">Reference proteome</keyword>
<dbReference type="EMBL" id="SNXR01000002">
    <property type="protein sequence ID" value="TDP61749.1"/>
    <property type="molecule type" value="Genomic_DNA"/>
</dbReference>
<dbReference type="Gene3D" id="2.40.160.20">
    <property type="match status" value="1"/>
</dbReference>
<protein>
    <submittedName>
        <fullName evidence="2">Outer membrane protein with beta-barrel domain</fullName>
    </submittedName>
</protein>
<evidence type="ECO:0000313" key="3">
    <source>
        <dbReference type="Proteomes" id="UP000295260"/>
    </source>
</evidence>
<dbReference type="Pfam" id="PF13568">
    <property type="entry name" value="OMP_b-brl_2"/>
    <property type="match status" value="1"/>
</dbReference>
<comment type="caution">
    <text evidence="2">The sequence shown here is derived from an EMBL/GenBank/DDBJ whole genome shotgun (WGS) entry which is preliminary data.</text>
</comment>
<reference evidence="2 3" key="1">
    <citation type="submission" date="2019-03" db="EMBL/GenBank/DDBJ databases">
        <title>Genomic Encyclopedia of Archaeal and Bacterial Type Strains, Phase II (KMG-II): from individual species to whole genera.</title>
        <authorList>
            <person name="Goeker M."/>
        </authorList>
    </citation>
    <scope>NUCLEOTIDE SEQUENCE [LARGE SCALE GENOMIC DNA]</scope>
    <source>
        <strain evidence="2 3">DSM 25687</strain>
    </source>
</reference>
<name>A0A4R6QH34_9FLAO</name>
<dbReference type="SUPFAM" id="SSF56925">
    <property type="entry name" value="OMPA-like"/>
    <property type="match status" value="1"/>
</dbReference>
<evidence type="ECO:0000259" key="1">
    <source>
        <dbReference type="Pfam" id="PF13568"/>
    </source>
</evidence>
<feature type="domain" description="Outer membrane protein beta-barrel" evidence="1">
    <location>
        <begin position="50"/>
        <end position="187"/>
    </location>
</feature>